<evidence type="ECO:0000313" key="2">
    <source>
        <dbReference type="EMBL" id="KAB2336028.1"/>
    </source>
</evidence>
<organism evidence="2 3">
    <name type="scientific">Cytobacillus depressus</name>
    <dbReference type="NCBI Taxonomy" id="1602942"/>
    <lineage>
        <taxon>Bacteria</taxon>
        <taxon>Bacillati</taxon>
        <taxon>Bacillota</taxon>
        <taxon>Bacilli</taxon>
        <taxon>Bacillales</taxon>
        <taxon>Bacillaceae</taxon>
        <taxon>Cytobacillus</taxon>
    </lineage>
</organism>
<dbReference type="InterPro" id="IPR022742">
    <property type="entry name" value="Hydrolase_4"/>
</dbReference>
<evidence type="ECO:0000259" key="1">
    <source>
        <dbReference type="Pfam" id="PF12146"/>
    </source>
</evidence>
<keyword evidence="2" id="KW-0378">Hydrolase</keyword>
<name>A0A6L3VAB2_9BACI</name>
<accession>A0A6L3VAB2</accession>
<dbReference type="PANTHER" id="PTHR43265">
    <property type="entry name" value="ESTERASE ESTD"/>
    <property type="match status" value="1"/>
</dbReference>
<comment type="caution">
    <text evidence="2">The sequence shown here is derived from an EMBL/GenBank/DDBJ whole genome shotgun (WGS) entry which is preliminary data.</text>
</comment>
<dbReference type="PROSITE" id="PS51257">
    <property type="entry name" value="PROKAR_LIPOPROTEIN"/>
    <property type="match status" value="1"/>
</dbReference>
<keyword evidence="3" id="KW-1185">Reference proteome</keyword>
<proteinExistence type="predicted"/>
<dbReference type="SUPFAM" id="SSF53474">
    <property type="entry name" value="alpha/beta-Hydrolases"/>
    <property type="match status" value="1"/>
</dbReference>
<dbReference type="EMBL" id="WBOS01000004">
    <property type="protein sequence ID" value="KAB2336028.1"/>
    <property type="molecule type" value="Genomic_DNA"/>
</dbReference>
<dbReference type="Proteomes" id="UP000481030">
    <property type="component" value="Unassembled WGS sequence"/>
</dbReference>
<reference evidence="2 3" key="1">
    <citation type="journal article" date="2016" name="Antonie Van Leeuwenhoek">
        <title>Bacillus depressus sp. nov., isolated from soil of a sunflower field.</title>
        <authorList>
            <person name="Wei X."/>
            <person name="Xin D."/>
            <person name="Xin Y."/>
            <person name="Zhang H."/>
            <person name="Wang T."/>
            <person name="Zhang J."/>
        </authorList>
    </citation>
    <scope>NUCLEOTIDE SEQUENCE [LARGE SCALE GENOMIC DNA]</scope>
    <source>
        <strain evidence="2 3">BZ1</strain>
    </source>
</reference>
<dbReference type="InterPro" id="IPR053145">
    <property type="entry name" value="AB_hydrolase_Est10"/>
</dbReference>
<evidence type="ECO:0000313" key="3">
    <source>
        <dbReference type="Proteomes" id="UP000481030"/>
    </source>
</evidence>
<dbReference type="RefSeq" id="WP_151534829.1">
    <property type="nucleotide sequence ID" value="NZ_WBOS01000004.1"/>
</dbReference>
<dbReference type="Pfam" id="PF12146">
    <property type="entry name" value="Hydrolase_4"/>
    <property type="match status" value="1"/>
</dbReference>
<dbReference type="PANTHER" id="PTHR43265:SF1">
    <property type="entry name" value="ESTERASE ESTD"/>
    <property type="match status" value="1"/>
</dbReference>
<dbReference type="AlphaFoldDB" id="A0A6L3VAB2"/>
<dbReference type="InterPro" id="IPR029058">
    <property type="entry name" value="AB_hydrolase_fold"/>
</dbReference>
<protein>
    <submittedName>
        <fullName evidence="2">Alpha/beta hydrolase</fullName>
    </submittedName>
</protein>
<dbReference type="OrthoDB" id="9809549at2"/>
<dbReference type="GO" id="GO:0052689">
    <property type="term" value="F:carboxylic ester hydrolase activity"/>
    <property type="evidence" value="ECO:0007669"/>
    <property type="project" value="TreeGrafter"/>
</dbReference>
<dbReference type="Gene3D" id="3.40.50.1820">
    <property type="entry name" value="alpha/beta hydrolase"/>
    <property type="match status" value="1"/>
</dbReference>
<sequence>MKRSFYFLFIVFSMFVLLIGCNKDNQKEKKGESSMEKIEGRWEGAIQIPNLALPIIIQFSTEGGTISIPVQGLENYPLANVKLTDSTLIFGMEIQGQHMTFNGEVENEKISGTFKQQGQSFPFELKKTDEVASEEAGEAVHVNLEDGELKGLLLTPNGEGPFPVMIIIAGSGPTDKDGNSFVLPGKNNSLKMLAEDLAEQGVASIRYDKRGIGQNARLMEKEEDIRFNDYINDAAAWVKLAKGDQRFSSVGIIGHSEGSLIGMSAANDASADAFISIAGAGRPIDQVLLEQLDGQLSANLLQESKDVLEKLKQGEQVKGVSADLQSLFRPSVQPYMISWLQYNPQEQLQKLNCPVLIVNGNRDIQVPVKDAEALHNAKKDSQLLIVEGMNHVLKEAPEDREGNMSAYTNPELPLAKGLIDHIIGFLESNNLLAK</sequence>
<gene>
    <name evidence="2" type="ORF">F7731_10945</name>
</gene>
<feature type="domain" description="Serine aminopeptidase S33" evidence="1">
    <location>
        <begin position="191"/>
        <end position="392"/>
    </location>
</feature>